<proteinExistence type="predicted"/>
<dbReference type="Gene3D" id="3.40.50.300">
    <property type="entry name" value="P-loop containing nucleotide triphosphate hydrolases"/>
    <property type="match status" value="1"/>
</dbReference>
<keyword evidence="1" id="KW-0067">ATP-binding</keyword>
<keyword evidence="1" id="KW-0347">Helicase</keyword>
<gene>
    <name evidence="1" type="ORF">J2S43_007884</name>
</gene>
<evidence type="ECO:0000313" key="2">
    <source>
        <dbReference type="Proteomes" id="UP001240984"/>
    </source>
</evidence>
<dbReference type="Proteomes" id="UP001240984">
    <property type="component" value="Unassembled WGS sequence"/>
</dbReference>
<dbReference type="InterPro" id="IPR027417">
    <property type="entry name" value="P-loop_NTPase"/>
</dbReference>
<dbReference type="PANTHER" id="PTHR11070:SF30">
    <property type="entry name" value="F-BOX DNA HELICASE 1"/>
    <property type="match status" value="1"/>
</dbReference>
<protein>
    <submittedName>
        <fullName evidence="1">Superfamily I DNA/RNA helicase</fullName>
    </submittedName>
</protein>
<name>A0ABT9N6P8_9ACTN</name>
<dbReference type="InterPro" id="IPR000212">
    <property type="entry name" value="DNA_helicase_UvrD/REP"/>
</dbReference>
<sequence length="129" mass="14246">MSHQPTPEQAAVLEQFGTSRADLTIEAGAGTGKKQDADVVVSTAHRAKGREWREVQIGADFREPRPDPYGRHRLPADELMLGYVAVTRAQTRLHRSGLEWVDDYATAPRREISEAASWALPEQTGAPRA</sequence>
<accession>A0ABT9N6P8</accession>
<keyword evidence="1" id="KW-0547">Nucleotide-binding</keyword>
<reference evidence="1 2" key="1">
    <citation type="submission" date="2023-07" db="EMBL/GenBank/DDBJ databases">
        <title>Sequencing the genomes of 1000 actinobacteria strains.</title>
        <authorList>
            <person name="Klenk H.-P."/>
        </authorList>
    </citation>
    <scope>NUCLEOTIDE SEQUENCE [LARGE SCALE GENOMIC DNA]</scope>
    <source>
        <strain evidence="1 2">DSM 44710</strain>
    </source>
</reference>
<dbReference type="PANTHER" id="PTHR11070">
    <property type="entry name" value="UVRD / RECB / PCRA DNA HELICASE FAMILY MEMBER"/>
    <property type="match status" value="1"/>
</dbReference>
<organism evidence="1 2">
    <name type="scientific">Catenuloplanes nepalensis</name>
    <dbReference type="NCBI Taxonomy" id="587533"/>
    <lineage>
        <taxon>Bacteria</taxon>
        <taxon>Bacillati</taxon>
        <taxon>Actinomycetota</taxon>
        <taxon>Actinomycetes</taxon>
        <taxon>Micromonosporales</taxon>
        <taxon>Micromonosporaceae</taxon>
        <taxon>Catenuloplanes</taxon>
    </lineage>
</organism>
<dbReference type="EMBL" id="JAUSRA010000001">
    <property type="protein sequence ID" value="MDP9799372.1"/>
    <property type="molecule type" value="Genomic_DNA"/>
</dbReference>
<dbReference type="RefSeq" id="WP_306838191.1">
    <property type="nucleotide sequence ID" value="NZ_JAUSRA010000001.1"/>
</dbReference>
<dbReference type="GO" id="GO:0004386">
    <property type="term" value="F:helicase activity"/>
    <property type="evidence" value="ECO:0007669"/>
    <property type="project" value="UniProtKB-KW"/>
</dbReference>
<keyword evidence="1" id="KW-0378">Hydrolase</keyword>
<dbReference type="SUPFAM" id="SSF52540">
    <property type="entry name" value="P-loop containing nucleoside triphosphate hydrolases"/>
    <property type="match status" value="1"/>
</dbReference>
<evidence type="ECO:0000313" key="1">
    <source>
        <dbReference type="EMBL" id="MDP9799372.1"/>
    </source>
</evidence>
<keyword evidence="2" id="KW-1185">Reference proteome</keyword>
<comment type="caution">
    <text evidence="1">The sequence shown here is derived from an EMBL/GenBank/DDBJ whole genome shotgun (WGS) entry which is preliminary data.</text>
</comment>